<dbReference type="EMBL" id="AEYY01000004">
    <property type="protein sequence ID" value="EHC03776.1"/>
    <property type="molecule type" value="Genomic_DNA"/>
</dbReference>
<proteinExistence type="predicted"/>
<evidence type="ECO:0000313" key="1">
    <source>
        <dbReference type="EMBL" id="EHC03776.1"/>
    </source>
</evidence>
<comment type="caution">
    <text evidence="1">The sequence shown here is derived from an EMBL/GenBank/DDBJ whole genome shotgun (WGS) entry which is preliminary data.</text>
</comment>
<name>A0AA87FAM6_STRSU</name>
<protein>
    <submittedName>
        <fullName evidence="1">Uncharacterized protein</fullName>
    </submittedName>
</protein>
<organism evidence="1 2">
    <name type="scientific">Streptococcus suis R61</name>
    <dbReference type="NCBI Taxonomy" id="996306"/>
    <lineage>
        <taxon>Bacteria</taxon>
        <taxon>Bacillati</taxon>
        <taxon>Bacillota</taxon>
        <taxon>Bacilli</taxon>
        <taxon>Lactobacillales</taxon>
        <taxon>Streptococcaceae</taxon>
        <taxon>Streptococcus</taxon>
    </lineage>
</organism>
<dbReference type="Proteomes" id="UP000004014">
    <property type="component" value="Unassembled WGS sequence"/>
</dbReference>
<reference evidence="1 2" key="1">
    <citation type="submission" date="2011-03" db="EMBL/GenBank/DDBJ databases">
        <title>Deep-sequencing identification of multiple resistance mechanism for the high antibiotic-resistance strain Streptococcus suis R61.</title>
        <authorList>
            <person name="Hu P."/>
            <person name="Yang M."/>
            <person name="Jin M."/>
            <person name="Xiao J."/>
        </authorList>
    </citation>
    <scope>NUCLEOTIDE SEQUENCE [LARGE SCALE GENOMIC DNA]</scope>
    <source>
        <strain evidence="1 2">R61</strain>
    </source>
</reference>
<sequence length="40" mass="4537">MTKLKKPLTVGWHTTQAAYDNTQTQTELQVAFSVFNIVII</sequence>
<evidence type="ECO:0000313" key="2">
    <source>
        <dbReference type="Proteomes" id="UP000004014"/>
    </source>
</evidence>
<dbReference type="AlphaFoldDB" id="A0AA87FAM6"/>
<gene>
    <name evidence="1" type="ORF">SSUR61_0235</name>
</gene>
<accession>A0AA87FAM6</accession>